<dbReference type="Pfam" id="PF11977">
    <property type="entry name" value="RNase_Zc3h12a"/>
    <property type="match status" value="1"/>
</dbReference>
<comment type="caution">
    <text evidence="3">The sequence shown here is derived from an EMBL/GenBank/DDBJ whole genome shotgun (WGS) entry which is preliminary data.</text>
</comment>
<evidence type="ECO:0000259" key="2">
    <source>
        <dbReference type="Pfam" id="PF11977"/>
    </source>
</evidence>
<organism evidence="3 4">
    <name type="scientific">Planktotalea frisia</name>
    <dbReference type="NCBI Taxonomy" id="696762"/>
    <lineage>
        <taxon>Bacteria</taxon>
        <taxon>Pseudomonadati</taxon>
        <taxon>Pseudomonadota</taxon>
        <taxon>Alphaproteobacteria</taxon>
        <taxon>Rhodobacterales</taxon>
        <taxon>Paracoccaceae</taxon>
        <taxon>Planktotalea</taxon>
    </lineage>
</organism>
<protein>
    <submittedName>
        <fullName evidence="3">Zc3h12a-like ribonuclease NYN domain protein</fullName>
    </submittedName>
</protein>
<keyword evidence="1" id="KW-0812">Transmembrane</keyword>
<feature type="domain" description="RNase NYN" evidence="2">
    <location>
        <begin position="33"/>
        <end position="148"/>
    </location>
</feature>
<accession>A0A1L9NX73</accession>
<dbReference type="AlphaFoldDB" id="A0A1L9NX73"/>
<dbReference type="EMBL" id="MLCB01000126">
    <property type="protein sequence ID" value="OJI93888.1"/>
    <property type="molecule type" value="Genomic_DNA"/>
</dbReference>
<dbReference type="Proteomes" id="UP000184514">
    <property type="component" value="Unassembled WGS sequence"/>
</dbReference>
<dbReference type="InterPro" id="IPR021869">
    <property type="entry name" value="RNase_Zc3h12_NYN"/>
</dbReference>
<name>A0A1L9NX73_9RHOB</name>
<keyword evidence="1" id="KW-0472">Membrane</keyword>
<dbReference type="STRING" id="696762.PFRI_17890"/>
<evidence type="ECO:0000313" key="3">
    <source>
        <dbReference type="EMBL" id="OJI93888.1"/>
    </source>
</evidence>
<evidence type="ECO:0000256" key="1">
    <source>
        <dbReference type="SAM" id="Phobius"/>
    </source>
</evidence>
<keyword evidence="1" id="KW-1133">Transmembrane helix</keyword>
<gene>
    <name evidence="3" type="ORF">PFRI_17890</name>
</gene>
<sequence>MNDTLLVVAAIALFIIFFGLLWFARKRSAKARKWVLVDGSNVMHWHNNTPNIQPVKDVLKLLKSRGFTAIVMFDANAGYELFGKYKHDDAFSKLLGLPEKHIMVVPKGTPADPFLLSAARKQRAQIVTNDRFRDWAVKFPEVQEHGLLITGWYRDGRLHTSLQ</sequence>
<reference evidence="3 4" key="1">
    <citation type="submission" date="2016-10" db="EMBL/GenBank/DDBJ databases">
        <title>Genome sequence of Planktotalea frisia SH6-1.</title>
        <authorList>
            <person name="Poehlein A."/>
            <person name="Bakenhus I."/>
            <person name="Voget S."/>
            <person name="Brinkhoff T."/>
            <person name="Simon M."/>
        </authorList>
    </citation>
    <scope>NUCLEOTIDE SEQUENCE [LARGE SCALE GENOMIC DNA]</scope>
    <source>
        <strain evidence="3 4">SH6-1</strain>
    </source>
</reference>
<feature type="transmembrane region" description="Helical" evidence="1">
    <location>
        <begin position="6"/>
        <end position="24"/>
    </location>
</feature>
<dbReference type="RefSeq" id="WP_072630361.1">
    <property type="nucleotide sequence ID" value="NZ_MLCB01000126.1"/>
</dbReference>
<dbReference type="OrthoDB" id="5196680at2"/>
<proteinExistence type="predicted"/>
<dbReference type="Gene3D" id="3.40.50.11980">
    <property type="match status" value="1"/>
</dbReference>
<evidence type="ECO:0000313" key="4">
    <source>
        <dbReference type="Proteomes" id="UP000184514"/>
    </source>
</evidence>
<keyword evidence="4" id="KW-1185">Reference proteome</keyword>